<dbReference type="PROSITE" id="PS50042">
    <property type="entry name" value="CNMP_BINDING_3"/>
    <property type="match status" value="1"/>
</dbReference>
<evidence type="ECO:0000259" key="8">
    <source>
        <dbReference type="PROSITE" id="PS50110"/>
    </source>
</evidence>
<dbReference type="Gene3D" id="1.10.10.10">
    <property type="entry name" value="Winged helix-like DNA-binding domain superfamily/Winged helix DNA-binding domain"/>
    <property type="match status" value="1"/>
</dbReference>
<organism evidence="10 11">
    <name type="scientific">Emticicia aquatilis</name>
    <dbReference type="NCBI Taxonomy" id="1537369"/>
    <lineage>
        <taxon>Bacteria</taxon>
        <taxon>Pseudomonadati</taxon>
        <taxon>Bacteroidota</taxon>
        <taxon>Cytophagia</taxon>
        <taxon>Cytophagales</taxon>
        <taxon>Leadbetterellaceae</taxon>
        <taxon>Emticicia</taxon>
    </lineage>
</organism>
<proteinExistence type="predicted"/>
<dbReference type="GO" id="GO:0000156">
    <property type="term" value="F:phosphorelay response regulator activity"/>
    <property type="evidence" value="ECO:0007669"/>
    <property type="project" value="TreeGrafter"/>
</dbReference>
<dbReference type="AlphaFoldDB" id="A0A916YS75"/>
<dbReference type="InterPro" id="IPR001789">
    <property type="entry name" value="Sig_transdc_resp-reg_receiver"/>
</dbReference>
<evidence type="ECO:0000256" key="4">
    <source>
        <dbReference type="ARBA" id="ARBA00023125"/>
    </source>
</evidence>
<feature type="modified residue" description="4-aspartylphosphate" evidence="6">
    <location>
        <position position="52"/>
    </location>
</feature>
<dbReference type="InterPro" id="IPR000595">
    <property type="entry name" value="cNMP-bd_dom"/>
</dbReference>
<dbReference type="Gene3D" id="3.40.50.2300">
    <property type="match status" value="1"/>
</dbReference>
<keyword evidence="4" id="KW-0238">DNA-binding</keyword>
<dbReference type="PANTHER" id="PTHR48111">
    <property type="entry name" value="REGULATOR OF RPOS"/>
    <property type="match status" value="1"/>
</dbReference>
<dbReference type="RefSeq" id="WP_188766299.1">
    <property type="nucleotide sequence ID" value="NZ_BMKK01000004.1"/>
</dbReference>
<dbReference type="SMART" id="SM00448">
    <property type="entry name" value="REC"/>
    <property type="match status" value="1"/>
</dbReference>
<dbReference type="InterPro" id="IPR012318">
    <property type="entry name" value="HTH_CRP"/>
</dbReference>
<dbReference type="InterPro" id="IPR039420">
    <property type="entry name" value="WalR-like"/>
</dbReference>
<evidence type="ECO:0000259" key="7">
    <source>
        <dbReference type="PROSITE" id="PS50042"/>
    </source>
</evidence>
<dbReference type="GO" id="GO:0032993">
    <property type="term" value="C:protein-DNA complex"/>
    <property type="evidence" value="ECO:0007669"/>
    <property type="project" value="TreeGrafter"/>
</dbReference>
<keyword evidence="5" id="KW-0804">Transcription</keyword>
<evidence type="ECO:0000256" key="2">
    <source>
        <dbReference type="ARBA" id="ARBA00023012"/>
    </source>
</evidence>
<dbReference type="Pfam" id="PF00072">
    <property type="entry name" value="Response_reg"/>
    <property type="match status" value="1"/>
</dbReference>
<dbReference type="PROSITE" id="PS50110">
    <property type="entry name" value="RESPONSE_REGULATORY"/>
    <property type="match status" value="1"/>
</dbReference>
<dbReference type="Proteomes" id="UP000609064">
    <property type="component" value="Unassembled WGS sequence"/>
</dbReference>
<dbReference type="GO" id="GO:0000976">
    <property type="term" value="F:transcription cis-regulatory region binding"/>
    <property type="evidence" value="ECO:0007669"/>
    <property type="project" value="TreeGrafter"/>
</dbReference>
<dbReference type="SUPFAM" id="SSF52172">
    <property type="entry name" value="CheY-like"/>
    <property type="match status" value="1"/>
</dbReference>
<dbReference type="InterPro" id="IPR036390">
    <property type="entry name" value="WH_DNA-bd_sf"/>
</dbReference>
<evidence type="ECO:0000256" key="3">
    <source>
        <dbReference type="ARBA" id="ARBA00023015"/>
    </source>
</evidence>
<evidence type="ECO:0000256" key="6">
    <source>
        <dbReference type="PROSITE-ProRule" id="PRU00169"/>
    </source>
</evidence>
<keyword evidence="1 6" id="KW-0597">Phosphoprotein</keyword>
<dbReference type="GO" id="GO:0005829">
    <property type="term" value="C:cytosol"/>
    <property type="evidence" value="ECO:0007669"/>
    <property type="project" value="TreeGrafter"/>
</dbReference>
<dbReference type="SMART" id="SM00419">
    <property type="entry name" value="HTH_CRP"/>
    <property type="match status" value="1"/>
</dbReference>
<name>A0A916YS75_9BACT</name>
<evidence type="ECO:0000259" key="9">
    <source>
        <dbReference type="PROSITE" id="PS51063"/>
    </source>
</evidence>
<sequence>MKKILLIEDNTEIRENTAEILELADYQVVTAENGRVGVEKAHHEKPDLIICDIMMPIMDGYSVLHLLSKTPDTANVPFIFLTAKADRSDFRKGMEMGADDYITKPFDDVELLNAIESRLKKVELLQKNYTQDLGGLDELISDAGGDQELKKLLESREVRSYKKKSEIYREGDYPLYLFCVIKGKIKTFKTNDDGKELIINIYDKNDYLGYVDLLQESNYTESAAAMEDCEICLIPKNDFYNLVHKNRQVAQKFIQLLSNNVKANEEQLLKLAYNSVRKRISEALLKFHSHLVKEGTASNNMKISREDLSNVAGTSLETAIRTLSDFKDEKLIEIESGKITILNLEKLKRLKN</sequence>
<dbReference type="CDD" id="cd00038">
    <property type="entry name" value="CAP_ED"/>
    <property type="match status" value="1"/>
</dbReference>
<dbReference type="InterPro" id="IPR014710">
    <property type="entry name" value="RmlC-like_jellyroll"/>
</dbReference>
<gene>
    <name evidence="10" type="ORF">GCM10011514_23720</name>
</gene>
<keyword evidence="3" id="KW-0805">Transcription regulation</keyword>
<dbReference type="PANTHER" id="PTHR48111:SF4">
    <property type="entry name" value="DNA-BINDING DUAL TRANSCRIPTIONAL REGULATOR OMPR"/>
    <property type="match status" value="1"/>
</dbReference>
<feature type="domain" description="Cyclic nucleotide-binding" evidence="7">
    <location>
        <begin position="146"/>
        <end position="260"/>
    </location>
</feature>
<dbReference type="Pfam" id="PF00027">
    <property type="entry name" value="cNMP_binding"/>
    <property type="match status" value="1"/>
</dbReference>
<dbReference type="SUPFAM" id="SSF46785">
    <property type="entry name" value="Winged helix' DNA-binding domain"/>
    <property type="match status" value="1"/>
</dbReference>
<keyword evidence="11" id="KW-1185">Reference proteome</keyword>
<protein>
    <recommendedName>
        <fullName evidence="12">Response regulator</fullName>
    </recommendedName>
</protein>
<evidence type="ECO:0000313" key="11">
    <source>
        <dbReference type="Proteomes" id="UP000609064"/>
    </source>
</evidence>
<keyword evidence="2" id="KW-0902">Two-component regulatory system</keyword>
<dbReference type="Gene3D" id="2.60.120.10">
    <property type="entry name" value="Jelly Rolls"/>
    <property type="match status" value="1"/>
</dbReference>
<dbReference type="InterPro" id="IPR036388">
    <property type="entry name" value="WH-like_DNA-bd_sf"/>
</dbReference>
<dbReference type="InterPro" id="IPR011006">
    <property type="entry name" value="CheY-like_superfamily"/>
</dbReference>
<dbReference type="EMBL" id="BMKK01000004">
    <property type="protein sequence ID" value="GGD59007.1"/>
    <property type="molecule type" value="Genomic_DNA"/>
</dbReference>
<dbReference type="SMART" id="SM00100">
    <property type="entry name" value="cNMP"/>
    <property type="match status" value="1"/>
</dbReference>
<comment type="caution">
    <text evidence="10">The sequence shown here is derived from an EMBL/GenBank/DDBJ whole genome shotgun (WGS) entry which is preliminary data.</text>
</comment>
<feature type="domain" description="HTH crp-type" evidence="9">
    <location>
        <begin position="274"/>
        <end position="345"/>
    </location>
</feature>
<evidence type="ECO:0000256" key="1">
    <source>
        <dbReference type="ARBA" id="ARBA00022553"/>
    </source>
</evidence>
<evidence type="ECO:0000256" key="5">
    <source>
        <dbReference type="ARBA" id="ARBA00023163"/>
    </source>
</evidence>
<reference evidence="10" key="1">
    <citation type="journal article" date="2014" name="Int. J. Syst. Evol. Microbiol.">
        <title>Complete genome sequence of Corynebacterium casei LMG S-19264T (=DSM 44701T), isolated from a smear-ripened cheese.</title>
        <authorList>
            <consortium name="US DOE Joint Genome Institute (JGI-PGF)"/>
            <person name="Walter F."/>
            <person name="Albersmeier A."/>
            <person name="Kalinowski J."/>
            <person name="Ruckert C."/>
        </authorList>
    </citation>
    <scope>NUCLEOTIDE SEQUENCE</scope>
    <source>
        <strain evidence="10">CGMCC 1.15958</strain>
    </source>
</reference>
<feature type="domain" description="Response regulatory" evidence="8">
    <location>
        <begin position="3"/>
        <end position="119"/>
    </location>
</feature>
<evidence type="ECO:0000313" key="10">
    <source>
        <dbReference type="EMBL" id="GGD59007.1"/>
    </source>
</evidence>
<dbReference type="CDD" id="cd17574">
    <property type="entry name" value="REC_OmpR"/>
    <property type="match status" value="1"/>
</dbReference>
<dbReference type="Pfam" id="PF13545">
    <property type="entry name" value="HTH_Crp_2"/>
    <property type="match status" value="1"/>
</dbReference>
<accession>A0A916YS75</accession>
<evidence type="ECO:0008006" key="12">
    <source>
        <dbReference type="Google" id="ProtNLM"/>
    </source>
</evidence>
<dbReference type="PROSITE" id="PS51063">
    <property type="entry name" value="HTH_CRP_2"/>
    <property type="match status" value="1"/>
</dbReference>
<dbReference type="SUPFAM" id="SSF51206">
    <property type="entry name" value="cAMP-binding domain-like"/>
    <property type="match status" value="1"/>
</dbReference>
<dbReference type="GO" id="GO:0006355">
    <property type="term" value="P:regulation of DNA-templated transcription"/>
    <property type="evidence" value="ECO:0007669"/>
    <property type="project" value="InterPro"/>
</dbReference>
<dbReference type="InterPro" id="IPR018490">
    <property type="entry name" value="cNMP-bd_dom_sf"/>
</dbReference>
<reference evidence="10" key="2">
    <citation type="submission" date="2020-09" db="EMBL/GenBank/DDBJ databases">
        <authorList>
            <person name="Sun Q."/>
            <person name="Zhou Y."/>
        </authorList>
    </citation>
    <scope>NUCLEOTIDE SEQUENCE</scope>
    <source>
        <strain evidence="10">CGMCC 1.15958</strain>
    </source>
</reference>